<proteinExistence type="predicted"/>
<feature type="transmembrane region" description="Helical" evidence="1">
    <location>
        <begin position="90"/>
        <end position="109"/>
    </location>
</feature>
<evidence type="ECO:0000256" key="1">
    <source>
        <dbReference type="SAM" id="Phobius"/>
    </source>
</evidence>
<keyword evidence="3" id="KW-1185">Reference proteome</keyword>
<sequence>MKPSVSQDKQLKDYLRKALKYRETYEEVYDHTLNALNEMALNELPFQDSINRIIANDFGGPRGLATMERSHEKSFYNVTIKKQWQYFKQWFKFPLLPVTIGLCILIHVLSTAIPAVISLLLLFAGVVFPVLLTNIRYFKAGLVLGNTMKSIRDYPFRRVAFLPLNVVYLQIASSALIYVFQDFLHLHLNSITIVPGYQFMSLQVSQVACSLMFTLIILHELCLYKLYKEELKTLKQIA</sequence>
<accession>A0A1G6WEV0</accession>
<name>A0A1G6WEV0_9SPHI</name>
<dbReference type="AlphaFoldDB" id="A0A1G6WEV0"/>
<dbReference type="STRING" id="1391627.SAMN05216464_102139"/>
<organism evidence="2 3">
    <name type="scientific">Mucilaginibacter pineti</name>
    <dbReference type="NCBI Taxonomy" id="1391627"/>
    <lineage>
        <taxon>Bacteria</taxon>
        <taxon>Pseudomonadati</taxon>
        <taxon>Bacteroidota</taxon>
        <taxon>Sphingobacteriia</taxon>
        <taxon>Sphingobacteriales</taxon>
        <taxon>Sphingobacteriaceae</taxon>
        <taxon>Mucilaginibacter</taxon>
    </lineage>
</organism>
<feature type="transmembrane region" description="Helical" evidence="1">
    <location>
        <begin position="159"/>
        <end position="180"/>
    </location>
</feature>
<feature type="transmembrane region" description="Helical" evidence="1">
    <location>
        <begin position="200"/>
        <end position="218"/>
    </location>
</feature>
<evidence type="ECO:0000313" key="2">
    <source>
        <dbReference type="EMBL" id="SDD63757.1"/>
    </source>
</evidence>
<feature type="transmembrane region" description="Helical" evidence="1">
    <location>
        <begin position="115"/>
        <end position="138"/>
    </location>
</feature>
<keyword evidence="1" id="KW-0812">Transmembrane</keyword>
<dbReference type="OrthoDB" id="792396at2"/>
<keyword evidence="1" id="KW-0472">Membrane</keyword>
<protein>
    <submittedName>
        <fullName evidence="2">Uncharacterized protein</fullName>
    </submittedName>
</protein>
<dbReference type="RefSeq" id="WP_091145547.1">
    <property type="nucleotide sequence ID" value="NZ_FNAI01000002.1"/>
</dbReference>
<keyword evidence="1" id="KW-1133">Transmembrane helix</keyword>
<dbReference type="Proteomes" id="UP000199072">
    <property type="component" value="Unassembled WGS sequence"/>
</dbReference>
<dbReference type="EMBL" id="FNAI01000002">
    <property type="protein sequence ID" value="SDD63757.1"/>
    <property type="molecule type" value="Genomic_DNA"/>
</dbReference>
<reference evidence="2 3" key="1">
    <citation type="submission" date="2016-10" db="EMBL/GenBank/DDBJ databases">
        <authorList>
            <person name="de Groot N.N."/>
        </authorList>
    </citation>
    <scope>NUCLEOTIDE SEQUENCE [LARGE SCALE GENOMIC DNA]</scope>
    <source>
        <strain evidence="2 3">47C3B</strain>
    </source>
</reference>
<evidence type="ECO:0000313" key="3">
    <source>
        <dbReference type="Proteomes" id="UP000199072"/>
    </source>
</evidence>
<gene>
    <name evidence="2" type="ORF">SAMN05216464_102139</name>
</gene>